<keyword evidence="6" id="KW-0333">Golgi apparatus</keyword>
<gene>
    <name evidence="9" type="ORF">AW171_hschr74097</name>
</gene>
<keyword evidence="10" id="KW-1185">Reference proteome</keyword>
<evidence type="ECO:0000256" key="1">
    <source>
        <dbReference type="ARBA" id="ARBA00004395"/>
    </source>
</evidence>
<dbReference type="GO" id="GO:0017119">
    <property type="term" value="C:Golgi transport complex"/>
    <property type="evidence" value="ECO:0007669"/>
    <property type="project" value="InterPro"/>
</dbReference>
<dbReference type="OrthoDB" id="1661054at2759"/>
<sequence length="428" mass="48018">MDSVIDGILDDTDKYWDDAKPLIETIFTSRDNYTDYFVSHPLPGSIVEEIAETDAAIVALEKQLKDRLIGAKKSIIAELAEGDVESYLSSISEEIGELWELDNSRSQVDLSSATDEEDVEAVIGEIEASGSDEHGAAREDAFHEALSRLRKHEEENSDANLMYVLQNIDKISELLEIPALASTCIKTGHYQEALLCHSHALSLQHKFPNIDLIASIASAVHNNISKTMLQGLVKLLGTNLTINAMKKVIQYLSSIEPLQGNPPALQQLFISMRYRFLASEINSYVVPEDASDAVNELLAKRKIECVREHFYSIIAVFNSMFTPETIPLQIPLFNETKSQNSKEIPTSLHLLQFVENATEYLLKQLAKHKSSAFTESVCLQLVYCSFRLGDINYNFHHLFMNKLLESKLFTQQTLEAAMAKRLDLAANY</sequence>
<dbReference type="GO" id="GO:0000139">
    <property type="term" value="C:Golgi membrane"/>
    <property type="evidence" value="ECO:0007669"/>
    <property type="project" value="UniProtKB-SubCell"/>
</dbReference>
<dbReference type="Pfam" id="PF04124">
    <property type="entry name" value="Dor1"/>
    <property type="match status" value="1"/>
</dbReference>
<dbReference type="AlphaFoldDB" id="A0A0X8HV43"/>
<proteinExistence type="inferred from homology"/>
<dbReference type="GeneID" id="28725417"/>
<evidence type="ECO:0000256" key="6">
    <source>
        <dbReference type="ARBA" id="ARBA00023034"/>
    </source>
</evidence>
<evidence type="ECO:0000256" key="4">
    <source>
        <dbReference type="ARBA" id="ARBA00022448"/>
    </source>
</evidence>
<evidence type="ECO:0000256" key="5">
    <source>
        <dbReference type="ARBA" id="ARBA00022927"/>
    </source>
</evidence>
<evidence type="ECO:0000256" key="8">
    <source>
        <dbReference type="ARBA" id="ARBA00031347"/>
    </source>
</evidence>
<evidence type="ECO:0000256" key="2">
    <source>
        <dbReference type="ARBA" id="ARBA00006419"/>
    </source>
</evidence>
<evidence type="ECO:0000313" key="10">
    <source>
        <dbReference type="Proteomes" id="UP000243052"/>
    </source>
</evidence>
<reference evidence="9 10" key="1">
    <citation type="submission" date="2016-01" db="EMBL/GenBank/DDBJ databases">
        <title>Genome sequence of the yeast Holleya sinecauda.</title>
        <authorList>
            <person name="Dietrich F.S."/>
        </authorList>
    </citation>
    <scope>NUCLEOTIDE SEQUENCE [LARGE SCALE GENOMIC DNA]</scope>
    <source>
        <strain evidence="9 10">ATCC 58844</strain>
    </source>
</reference>
<dbReference type="STRING" id="45286.A0A0X8HV43"/>
<comment type="subcellular location">
    <subcellularLocation>
        <location evidence="1">Golgi apparatus membrane</location>
        <topology evidence="1">Peripheral membrane protein</topology>
    </subcellularLocation>
</comment>
<dbReference type="GO" id="GO:0006891">
    <property type="term" value="P:intra-Golgi vesicle-mediated transport"/>
    <property type="evidence" value="ECO:0007669"/>
    <property type="project" value="TreeGrafter"/>
</dbReference>
<dbReference type="Proteomes" id="UP000243052">
    <property type="component" value="Chromosome vii"/>
</dbReference>
<keyword evidence="7" id="KW-0472">Membrane</keyword>
<dbReference type="EMBL" id="CP014247">
    <property type="protein sequence ID" value="AMD22087.1"/>
    <property type="molecule type" value="Genomic_DNA"/>
</dbReference>
<evidence type="ECO:0000256" key="3">
    <source>
        <dbReference type="ARBA" id="ARBA00020983"/>
    </source>
</evidence>
<dbReference type="PANTHER" id="PTHR21311:SF0">
    <property type="entry name" value="CONSERVED OLIGOMERIC GOLGI COMPLEX SUBUNIT 8"/>
    <property type="match status" value="1"/>
</dbReference>
<keyword evidence="5" id="KW-0653">Protein transport</keyword>
<dbReference type="GO" id="GO:0032258">
    <property type="term" value="P:cytoplasm to vacuole targeting by the Cvt pathway"/>
    <property type="evidence" value="ECO:0007669"/>
    <property type="project" value="TreeGrafter"/>
</dbReference>
<evidence type="ECO:0000313" key="9">
    <source>
        <dbReference type="EMBL" id="AMD22087.1"/>
    </source>
</evidence>
<comment type="similarity">
    <text evidence="2">Belongs to the COG8 family.</text>
</comment>
<dbReference type="InterPro" id="IPR007255">
    <property type="entry name" value="COG8"/>
</dbReference>
<dbReference type="PANTHER" id="PTHR21311">
    <property type="entry name" value="CONSERVED OLIGOMERIC GOLGI COMPLEX COMPONENT 8"/>
    <property type="match status" value="1"/>
</dbReference>
<protein>
    <recommendedName>
        <fullName evidence="3">Conserved oligomeric Golgi complex subunit 8</fullName>
    </recommendedName>
    <alternativeName>
        <fullName evidence="8">Component of oligomeric Golgi complex 8</fullName>
    </alternativeName>
</protein>
<accession>A0A0X8HV43</accession>
<organism evidence="9 10">
    <name type="scientific">Eremothecium sinecaudum</name>
    <dbReference type="NCBI Taxonomy" id="45286"/>
    <lineage>
        <taxon>Eukaryota</taxon>
        <taxon>Fungi</taxon>
        <taxon>Dikarya</taxon>
        <taxon>Ascomycota</taxon>
        <taxon>Saccharomycotina</taxon>
        <taxon>Saccharomycetes</taxon>
        <taxon>Saccharomycetales</taxon>
        <taxon>Saccharomycetaceae</taxon>
        <taxon>Eremothecium</taxon>
    </lineage>
</organism>
<name>A0A0X8HV43_9SACH</name>
<keyword evidence="4" id="KW-0813">Transport</keyword>
<dbReference type="RefSeq" id="XP_017989083.1">
    <property type="nucleotide sequence ID" value="XM_018133754.1"/>
</dbReference>
<evidence type="ECO:0000256" key="7">
    <source>
        <dbReference type="ARBA" id="ARBA00023136"/>
    </source>
</evidence>